<keyword evidence="2" id="KW-1185">Reference proteome</keyword>
<organism evidence="1 2">
    <name type="scientific">Solanum commersonii</name>
    <name type="common">Commerson's wild potato</name>
    <name type="synonym">Commerson's nightshade</name>
    <dbReference type="NCBI Taxonomy" id="4109"/>
    <lineage>
        <taxon>Eukaryota</taxon>
        <taxon>Viridiplantae</taxon>
        <taxon>Streptophyta</taxon>
        <taxon>Embryophyta</taxon>
        <taxon>Tracheophyta</taxon>
        <taxon>Spermatophyta</taxon>
        <taxon>Magnoliopsida</taxon>
        <taxon>eudicotyledons</taxon>
        <taxon>Gunneridae</taxon>
        <taxon>Pentapetalae</taxon>
        <taxon>asterids</taxon>
        <taxon>lamiids</taxon>
        <taxon>Solanales</taxon>
        <taxon>Solanaceae</taxon>
        <taxon>Solanoideae</taxon>
        <taxon>Solaneae</taxon>
        <taxon>Solanum</taxon>
    </lineage>
</organism>
<gene>
    <name evidence="1" type="ORF">H5410_038511</name>
</gene>
<proteinExistence type="predicted"/>
<evidence type="ECO:0000313" key="1">
    <source>
        <dbReference type="EMBL" id="KAG5597279.1"/>
    </source>
</evidence>
<evidence type="ECO:0000313" key="2">
    <source>
        <dbReference type="Proteomes" id="UP000824120"/>
    </source>
</evidence>
<dbReference type="Proteomes" id="UP000824120">
    <property type="component" value="Chromosome 7"/>
</dbReference>
<dbReference type="AlphaFoldDB" id="A0A9J5YBJ8"/>
<sequence>MKIFGKKWEWPPCRTRCKAEMGSGNQTLFLGEETNQYEKKSFTKDASVCIGLHHGFSKLHPPKIRGLTAYFPFLFSFPSALSD</sequence>
<protein>
    <submittedName>
        <fullName evidence="1">Uncharacterized protein</fullName>
    </submittedName>
</protein>
<dbReference type="EMBL" id="JACXVP010000007">
    <property type="protein sequence ID" value="KAG5597279.1"/>
    <property type="molecule type" value="Genomic_DNA"/>
</dbReference>
<name>A0A9J5YBJ8_SOLCO</name>
<accession>A0A9J5YBJ8</accession>
<reference evidence="1 2" key="1">
    <citation type="submission" date="2020-09" db="EMBL/GenBank/DDBJ databases">
        <title>De no assembly of potato wild relative species, Solanum commersonii.</title>
        <authorList>
            <person name="Cho K."/>
        </authorList>
    </citation>
    <scope>NUCLEOTIDE SEQUENCE [LARGE SCALE GENOMIC DNA]</scope>
    <source>
        <strain evidence="1">LZ3.2</strain>
        <tissue evidence="1">Leaf</tissue>
    </source>
</reference>
<comment type="caution">
    <text evidence="1">The sequence shown here is derived from an EMBL/GenBank/DDBJ whole genome shotgun (WGS) entry which is preliminary data.</text>
</comment>